<evidence type="ECO:0000259" key="4">
    <source>
        <dbReference type="SMART" id="SM00458"/>
    </source>
</evidence>
<keyword evidence="1" id="KW-0430">Lectin</keyword>
<dbReference type="InterPro" id="IPR000772">
    <property type="entry name" value="Ricin_B_lectin"/>
</dbReference>
<dbReference type="Gene3D" id="2.80.10.50">
    <property type="match status" value="1"/>
</dbReference>
<dbReference type="InterPro" id="IPR035992">
    <property type="entry name" value="Ricin_B-like_lectins"/>
</dbReference>
<dbReference type="PROSITE" id="PS50231">
    <property type="entry name" value="RICIN_B_LECTIN"/>
    <property type="match status" value="1"/>
</dbReference>
<sequence length="140" mass="14479">PTVTPTPEPTPTPTPGGSGPIRGVASGRCIDVPNATTTDGTQVQLWDCNGQTNQNWSSTSAGEIRVYGNKCLDAAGTGNGVKVQIYSCHGGTNQQWRRNSDGSIAGVQSGLCLDATGQGTANGTKIQLYTCHGGNNQKWS</sequence>
<organism evidence="5 6">
    <name type="scientific">Sphaerisporangium dianthi</name>
    <dbReference type="NCBI Taxonomy" id="1436120"/>
    <lineage>
        <taxon>Bacteria</taxon>
        <taxon>Bacillati</taxon>
        <taxon>Actinomycetota</taxon>
        <taxon>Actinomycetes</taxon>
        <taxon>Streptosporangiales</taxon>
        <taxon>Streptosporangiaceae</taxon>
        <taxon>Sphaerisporangium</taxon>
    </lineage>
</organism>
<feature type="domain" description="Ricin B lectin" evidence="4">
    <location>
        <begin position="16"/>
        <end position="140"/>
    </location>
</feature>
<feature type="compositionally biased region" description="Pro residues" evidence="3">
    <location>
        <begin position="1"/>
        <end position="14"/>
    </location>
</feature>
<accession>A0ABV9CWQ2</accession>
<evidence type="ECO:0000256" key="1">
    <source>
        <dbReference type="ARBA" id="ARBA00022734"/>
    </source>
</evidence>
<dbReference type="Pfam" id="PF00652">
    <property type="entry name" value="Ricin_B_lectin"/>
    <property type="match status" value="1"/>
</dbReference>
<dbReference type="SMART" id="SM00458">
    <property type="entry name" value="RICIN"/>
    <property type="match status" value="1"/>
</dbReference>
<name>A0ABV9CWQ2_9ACTN</name>
<dbReference type="RefSeq" id="WP_380852763.1">
    <property type="nucleotide sequence ID" value="NZ_JBHSFP010000079.1"/>
</dbReference>
<gene>
    <name evidence="5" type="ORF">ACFO60_40490</name>
</gene>
<evidence type="ECO:0000313" key="6">
    <source>
        <dbReference type="Proteomes" id="UP001596004"/>
    </source>
</evidence>
<evidence type="ECO:0000256" key="2">
    <source>
        <dbReference type="ARBA" id="ARBA00023157"/>
    </source>
</evidence>
<dbReference type="Proteomes" id="UP001596004">
    <property type="component" value="Unassembled WGS sequence"/>
</dbReference>
<keyword evidence="2" id="KW-1015">Disulfide bond</keyword>
<proteinExistence type="predicted"/>
<feature type="region of interest" description="Disordered" evidence="3">
    <location>
        <begin position="1"/>
        <end position="23"/>
    </location>
</feature>
<keyword evidence="6" id="KW-1185">Reference proteome</keyword>
<reference evidence="6" key="1">
    <citation type="journal article" date="2019" name="Int. J. Syst. Evol. Microbiol.">
        <title>The Global Catalogue of Microorganisms (GCM) 10K type strain sequencing project: providing services to taxonomists for standard genome sequencing and annotation.</title>
        <authorList>
            <consortium name="The Broad Institute Genomics Platform"/>
            <consortium name="The Broad Institute Genome Sequencing Center for Infectious Disease"/>
            <person name="Wu L."/>
            <person name="Ma J."/>
        </authorList>
    </citation>
    <scope>NUCLEOTIDE SEQUENCE [LARGE SCALE GENOMIC DNA]</scope>
    <source>
        <strain evidence="6">CGMCC 4.7132</strain>
    </source>
</reference>
<dbReference type="CDD" id="cd23418">
    <property type="entry name" value="beta-trefoil_Ricin_XLN-like"/>
    <property type="match status" value="1"/>
</dbReference>
<protein>
    <submittedName>
        <fullName evidence="5">Ricin-type beta-trefoil lectin domain protein</fullName>
    </submittedName>
</protein>
<dbReference type="EMBL" id="JBHSFP010000079">
    <property type="protein sequence ID" value="MFC4537090.1"/>
    <property type="molecule type" value="Genomic_DNA"/>
</dbReference>
<dbReference type="SUPFAM" id="SSF50370">
    <property type="entry name" value="Ricin B-like lectins"/>
    <property type="match status" value="1"/>
</dbReference>
<feature type="non-terminal residue" evidence="5">
    <location>
        <position position="1"/>
    </location>
</feature>
<evidence type="ECO:0000256" key="3">
    <source>
        <dbReference type="SAM" id="MobiDB-lite"/>
    </source>
</evidence>
<evidence type="ECO:0000313" key="5">
    <source>
        <dbReference type="EMBL" id="MFC4537090.1"/>
    </source>
</evidence>
<dbReference type="PANTHER" id="PTHR11675">
    <property type="entry name" value="N-ACETYLGALACTOSAMINYLTRANSFERASE"/>
    <property type="match status" value="1"/>
</dbReference>
<comment type="caution">
    <text evidence="5">The sequence shown here is derived from an EMBL/GenBank/DDBJ whole genome shotgun (WGS) entry which is preliminary data.</text>
</comment>
<dbReference type="PANTHER" id="PTHR11675:SF126">
    <property type="entry name" value="RICIN B LECTIN DOMAIN-CONTAINING PROTEIN"/>
    <property type="match status" value="1"/>
</dbReference>